<evidence type="ECO:0000313" key="4">
    <source>
        <dbReference type="EMBL" id="MEX1664237.1"/>
    </source>
</evidence>
<name>A0ABV3TRQ3_9GAMM</name>
<dbReference type="InterPro" id="IPR036291">
    <property type="entry name" value="NAD(P)-bd_dom_sf"/>
</dbReference>
<proteinExistence type="inferred from homology"/>
<organism evidence="4 5">
    <name type="scientific">Zhongshania arctica</name>
    <dbReference type="NCBI Taxonomy" id="3238302"/>
    <lineage>
        <taxon>Bacteria</taxon>
        <taxon>Pseudomonadati</taxon>
        <taxon>Pseudomonadota</taxon>
        <taxon>Gammaproteobacteria</taxon>
        <taxon>Cellvibrionales</taxon>
        <taxon>Spongiibacteraceae</taxon>
        <taxon>Zhongshania</taxon>
    </lineage>
</organism>
<dbReference type="PANTHER" id="PTHR44196">
    <property type="entry name" value="DEHYDROGENASE/REDUCTASE SDR FAMILY MEMBER 7B"/>
    <property type="match status" value="1"/>
</dbReference>
<dbReference type="SUPFAM" id="SSF51735">
    <property type="entry name" value="NAD(P)-binding Rossmann-fold domains"/>
    <property type="match status" value="1"/>
</dbReference>
<dbReference type="GO" id="GO:0016491">
    <property type="term" value="F:oxidoreductase activity"/>
    <property type="evidence" value="ECO:0007669"/>
    <property type="project" value="UniProtKB-KW"/>
</dbReference>
<evidence type="ECO:0000256" key="1">
    <source>
        <dbReference type="ARBA" id="ARBA00006484"/>
    </source>
</evidence>
<reference evidence="4 5" key="1">
    <citation type="journal article" date="2011" name="Int. J. Syst. Evol. Microbiol.">
        <title>Zhongshania antarctica gen. nov., sp. nov. and Zhongshania guokunii sp. nov., gammaproteobacteria respectively isolated from coastal attached (fast) ice and surface seawater of the Antarctic.</title>
        <authorList>
            <person name="Li H.J."/>
            <person name="Zhang X.Y."/>
            <person name="Chen C.X."/>
            <person name="Zhang Y.J."/>
            <person name="Gao Z.M."/>
            <person name="Yu Y."/>
            <person name="Chen X.L."/>
            <person name="Chen B."/>
            <person name="Zhang Y.Z."/>
        </authorList>
    </citation>
    <scope>NUCLEOTIDE SEQUENCE [LARGE SCALE GENOMIC DNA]</scope>
    <source>
        <strain evidence="4 5">R06B22</strain>
    </source>
</reference>
<comment type="similarity">
    <text evidence="1 3">Belongs to the short-chain dehydrogenases/reductases (SDR) family.</text>
</comment>
<keyword evidence="5" id="KW-1185">Reference proteome</keyword>
<keyword evidence="2 4" id="KW-0560">Oxidoreductase</keyword>
<dbReference type="Proteomes" id="UP001557484">
    <property type="component" value="Unassembled WGS sequence"/>
</dbReference>
<gene>
    <name evidence="4" type="ORF">AB4875_01990</name>
</gene>
<comment type="caution">
    <text evidence="4">The sequence shown here is derived from an EMBL/GenBank/DDBJ whole genome shotgun (WGS) entry which is preliminary data.</text>
</comment>
<accession>A0ABV3TRQ3</accession>
<dbReference type="CDD" id="cd05233">
    <property type="entry name" value="SDR_c"/>
    <property type="match status" value="1"/>
</dbReference>
<dbReference type="Gene3D" id="3.40.50.720">
    <property type="entry name" value="NAD(P)-binding Rossmann-like Domain"/>
    <property type="match status" value="1"/>
</dbReference>
<dbReference type="PROSITE" id="PS00061">
    <property type="entry name" value="ADH_SHORT"/>
    <property type="match status" value="1"/>
</dbReference>
<dbReference type="PRINTS" id="PR00080">
    <property type="entry name" value="SDRFAMILY"/>
</dbReference>
<dbReference type="InterPro" id="IPR020904">
    <property type="entry name" value="Sc_DH/Rdtase_CS"/>
</dbReference>
<dbReference type="PRINTS" id="PR00081">
    <property type="entry name" value="GDHRDH"/>
</dbReference>
<dbReference type="InterPro" id="IPR002347">
    <property type="entry name" value="SDR_fam"/>
</dbReference>
<sequence length="280" mass="30168">MIGRKRKTYKPSQGAAAVVTGAASGIGRGFAYEIVRRGGSVICVDVDEQGAKAVAEELSSLGEGRAIGYQCDVSDAAQMETLANKADELLGRPVTLLINNAGVWVGGPMGKVSLEDWRWCLDVNLWGVIHGCHFFTPKFKELGYGGIINVASIAGFTAVPSFTTYNVTKSAVMSLSETLAAELTGTDIQVTALCPSAVKTNVVANGRLSERTSKMANKVIGTSVFSETPEQVARTSLNALDRRDMYIMPQFDSRLLWRLKRFAPRTYAKIIGEVYKSNSA</sequence>
<dbReference type="EC" id="1.-.-.-" evidence="4"/>
<dbReference type="PANTHER" id="PTHR44196:SF1">
    <property type="entry name" value="DEHYDROGENASE_REDUCTASE SDR FAMILY MEMBER 7B"/>
    <property type="match status" value="1"/>
</dbReference>
<evidence type="ECO:0000256" key="2">
    <source>
        <dbReference type="ARBA" id="ARBA00023002"/>
    </source>
</evidence>
<evidence type="ECO:0000313" key="5">
    <source>
        <dbReference type="Proteomes" id="UP001557484"/>
    </source>
</evidence>
<dbReference type="RefSeq" id="WP_368374362.1">
    <property type="nucleotide sequence ID" value="NZ_JBFRYB010000001.1"/>
</dbReference>
<dbReference type="Pfam" id="PF00106">
    <property type="entry name" value="adh_short"/>
    <property type="match status" value="1"/>
</dbReference>
<evidence type="ECO:0000256" key="3">
    <source>
        <dbReference type="RuleBase" id="RU000363"/>
    </source>
</evidence>
<dbReference type="EMBL" id="JBFRYB010000001">
    <property type="protein sequence ID" value="MEX1664237.1"/>
    <property type="molecule type" value="Genomic_DNA"/>
</dbReference>
<protein>
    <submittedName>
        <fullName evidence="4">SDR family NAD(P)-dependent oxidoreductase</fullName>
        <ecNumber evidence="4">1.-.-.-</ecNumber>
    </submittedName>
</protein>